<keyword evidence="1" id="KW-0812">Transmembrane</keyword>
<keyword evidence="3" id="KW-1185">Reference proteome</keyword>
<dbReference type="Proteomes" id="UP001152798">
    <property type="component" value="Chromosome 1"/>
</dbReference>
<evidence type="ECO:0000313" key="3">
    <source>
        <dbReference type="Proteomes" id="UP001152798"/>
    </source>
</evidence>
<dbReference type="AlphaFoldDB" id="A0A9P0GWR2"/>
<keyword evidence="1" id="KW-1133">Transmembrane helix</keyword>
<sequence length="125" mass="14354">MIAQLWGCHFWKTMLSHFPLQSSNDLGFILSEMPQLRLAPPTPPPSFLRRVDRSDADLESFITGLACVENSWVDARDLSHRYRDLVLILGCCMSPYRHSFWDFIVLRIIIGFILSSPVSFLSNHS</sequence>
<accession>A0A9P0GWR2</accession>
<evidence type="ECO:0000256" key="1">
    <source>
        <dbReference type="SAM" id="Phobius"/>
    </source>
</evidence>
<dbReference type="EMBL" id="OV725077">
    <property type="protein sequence ID" value="CAH1390674.1"/>
    <property type="molecule type" value="Genomic_DNA"/>
</dbReference>
<gene>
    <name evidence="2" type="ORF">NEZAVI_LOCUS1840</name>
</gene>
<protein>
    <submittedName>
        <fullName evidence="2">Uncharacterized protein</fullName>
    </submittedName>
</protein>
<feature type="transmembrane region" description="Helical" evidence="1">
    <location>
        <begin position="103"/>
        <end position="122"/>
    </location>
</feature>
<proteinExistence type="predicted"/>
<organism evidence="2 3">
    <name type="scientific">Nezara viridula</name>
    <name type="common">Southern green stink bug</name>
    <name type="synonym">Cimex viridulus</name>
    <dbReference type="NCBI Taxonomy" id="85310"/>
    <lineage>
        <taxon>Eukaryota</taxon>
        <taxon>Metazoa</taxon>
        <taxon>Ecdysozoa</taxon>
        <taxon>Arthropoda</taxon>
        <taxon>Hexapoda</taxon>
        <taxon>Insecta</taxon>
        <taxon>Pterygota</taxon>
        <taxon>Neoptera</taxon>
        <taxon>Paraneoptera</taxon>
        <taxon>Hemiptera</taxon>
        <taxon>Heteroptera</taxon>
        <taxon>Panheteroptera</taxon>
        <taxon>Pentatomomorpha</taxon>
        <taxon>Pentatomoidea</taxon>
        <taxon>Pentatomidae</taxon>
        <taxon>Pentatominae</taxon>
        <taxon>Nezara</taxon>
    </lineage>
</organism>
<name>A0A9P0GWR2_NEZVI</name>
<evidence type="ECO:0000313" key="2">
    <source>
        <dbReference type="EMBL" id="CAH1390674.1"/>
    </source>
</evidence>
<keyword evidence="1" id="KW-0472">Membrane</keyword>
<reference evidence="2" key="1">
    <citation type="submission" date="2022-01" db="EMBL/GenBank/DDBJ databases">
        <authorList>
            <person name="King R."/>
        </authorList>
    </citation>
    <scope>NUCLEOTIDE SEQUENCE</scope>
</reference>